<evidence type="ECO:0000313" key="13">
    <source>
        <dbReference type="Proteomes" id="UP000023152"/>
    </source>
</evidence>
<evidence type="ECO:0000256" key="7">
    <source>
        <dbReference type="ARBA" id="ARBA00022989"/>
    </source>
</evidence>
<dbReference type="GO" id="GO:0005789">
    <property type="term" value="C:endoplasmic reticulum membrane"/>
    <property type="evidence" value="ECO:0007669"/>
    <property type="project" value="UniProtKB-SubCell"/>
</dbReference>
<evidence type="ECO:0000256" key="8">
    <source>
        <dbReference type="ARBA" id="ARBA00023098"/>
    </source>
</evidence>
<dbReference type="Proteomes" id="UP000023152">
    <property type="component" value="Unassembled WGS sequence"/>
</dbReference>
<dbReference type="AlphaFoldDB" id="X6M0L8"/>
<dbReference type="OrthoDB" id="264532at2759"/>
<keyword evidence="9 11" id="KW-0472">Membrane</keyword>
<evidence type="ECO:0000256" key="10">
    <source>
        <dbReference type="ARBA" id="ARBA00023315"/>
    </source>
</evidence>
<comment type="caution">
    <text evidence="12">The sequence shown here is derived from an EMBL/GenBank/DDBJ whole genome shotgun (WGS) entry which is preliminary data.</text>
</comment>
<evidence type="ECO:0000256" key="2">
    <source>
        <dbReference type="ARBA" id="ARBA00005420"/>
    </source>
</evidence>
<reference evidence="12 13" key="1">
    <citation type="journal article" date="2013" name="Curr. Biol.">
        <title>The Genome of the Foraminiferan Reticulomyxa filosa.</title>
        <authorList>
            <person name="Glockner G."/>
            <person name="Hulsmann N."/>
            <person name="Schleicher M."/>
            <person name="Noegel A.A."/>
            <person name="Eichinger L."/>
            <person name="Gallinger C."/>
            <person name="Pawlowski J."/>
            <person name="Sierra R."/>
            <person name="Euteneuer U."/>
            <person name="Pillet L."/>
            <person name="Moustafa A."/>
            <person name="Platzer M."/>
            <person name="Groth M."/>
            <person name="Szafranski K."/>
            <person name="Schliwa M."/>
        </authorList>
    </citation>
    <scope>NUCLEOTIDE SEQUENCE [LARGE SCALE GENOMIC DNA]</scope>
</reference>
<keyword evidence="5 11" id="KW-0812">Transmembrane</keyword>
<dbReference type="InterPro" id="IPR007130">
    <property type="entry name" value="DAGAT"/>
</dbReference>
<keyword evidence="10" id="KW-0012">Acyltransferase</keyword>
<keyword evidence="3" id="KW-0444">Lipid biosynthesis</keyword>
<dbReference type="GO" id="GO:0019432">
    <property type="term" value="P:triglyceride biosynthetic process"/>
    <property type="evidence" value="ECO:0007669"/>
    <property type="project" value="TreeGrafter"/>
</dbReference>
<name>X6M0L8_RETFI</name>
<evidence type="ECO:0000256" key="4">
    <source>
        <dbReference type="ARBA" id="ARBA00022679"/>
    </source>
</evidence>
<evidence type="ECO:0008006" key="14">
    <source>
        <dbReference type="Google" id="ProtNLM"/>
    </source>
</evidence>
<keyword evidence="13" id="KW-1185">Reference proteome</keyword>
<evidence type="ECO:0000256" key="1">
    <source>
        <dbReference type="ARBA" id="ARBA00004477"/>
    </source>
</evidence>
<dbReference type="GO" id="GO:0004144">
    <property type="term" value="F:diacylglycerol O-acyltransferase activity"/>
    <property type="evidence" value="ECO:0007669"/>
    <property type="project" value="TreeGrafter"/>
</dbReference>
<keyword evidence="4" id="KW-0808">Transferase</keyword>
<evidence type="ECO:0000256" key="11">
    <source>
        <dbReference type="SAM" id="Phobius"/>
    </source>
</evidence>
<evidence type="ECO:0000256" key="5">
    <source>
        <dbReference type="ARBA" id="ARBA00022692"/>
    </source>
</evidence>
<evidence type="ECO:0000313" key="12">
    <source>
        <dbReference type="EMBL" id="ETO06520.1"/>
    </source>
</evidence>
<protein>
    <recommendedName>
        <fullName evidence="14">Acyltransferase</fullName>
    </recommendedName>
</protein>
<dbReference type="EMBL" id="ASPP01027064">
    <property type="protein sequence ID" value="ETO06520.1"/>
    <property type="molecule type" value="Genomic_DNA"/>
</dbReference>
<keyword evidence="8" id="KW-0443">Lipid metabolism</keyword>
<feature type="transmembrane region" description="Helical" evidence="11">
    <location>
        <begin position="120"/>
        <end position="143"/>
    </location>
</feature>
<comment type="subcellular location">
    <subcellularLocation>
        <location evidence="1">Endoplasmic reticulum membrane</location>
        <topology evidence="1">Multi-pass membrane protein</topology>
    </subcellularLocation>
</comment>
<keyword evidence="7 11" id="KW-1133">Transmembrane helix</keyword>
<evidence type="ECO:0000256" key="9">
    <source>
        <dbReference type="ARBA" id="ARBA00023136"/>
    </source>
</evidence>
<dbReference type="Pfam" id="PF03982">
    <property type="entry name" value="DAGAT"/>
    <property type="match status" value="1"/>
</dbReference>
<dbReference type="PANTHER" id="PTHR12317:SF63">
    <property type="entry name" value="DIACYLGLYCEROL O-ACYLTRANSFERASE 2"/>
    <property type="match status" value="1"/>
</dbReference>
<dbReference type="PANTHER" id="PTHR12317">
    <property type="entry name" value="DIACYLGLYCEROL O-ACYLTRANSFERASE"/>
    <property type="match status" value="1"/>
</dbReference>
<gene>
    <name evidence="12" type="ORF">RFI_30874</name>
</gene>
<organism evidence="12 13">
    <name type="scientific">Reticulomyxa filosa</name>
    <dbReference type="NCBI Taxonomy" id="46433"/>
    <lineage>
        <taxon>Eukaryota</taxon>
        <taxon>Sar</taxon>
        <taxon>Rhizaria</taxon>
        <taxon>Retaria</taxon>
        <taxon>Foraminifera</taxon>
        <taxon>Monothalamids</taxon>
        <taxon>Reticulomyxidae</taxon>
        <taxon>Reticulomyxa</taxon>
    </lineage>
</organism>
<proteinExistence type="inferred from homology"/>
<evidence type="ECO:0000256" key="6">
    <source>
        <dbReference type="ARBA" id="ARBA00022824"/>
    </source>
</evidence>
<keyword evidence="6" id="KW-0256">Endoplasmic reticulum</keyword>
<sequence length="517" mass="59359">MQDFANKWTIDNNTICFQEILFFCNKSQKKRIKNLAFFGCDQVSCGYLSVTFTAASRLVQACKAKIGDHHDVRHRARKNLHGVTSAKKEAVVVVKLDDKIVTSPGTLCGAKEISLWQDMLAILFQFLLLSSFFGPVTLIVISFGLIYFFQWYVVFALYVLVYLLLALYPLQDWPISKHNKLFYNMFHYLSYKYAYHPHTADYISNHSKDAGTPPVIVANIPHGVVPFSTILSPILSPDLFNGNRIRGGIADAVFYTPLIRHVVTWAGMSSASKESLQNLLKQRENVGVIQDGIGGMFVSDSDERNLYVAILDKKGVAKLALETGCQGIVVEFFFLQKCEYVGVLFKAVFDKFGILKWLSRKVKASLLLFYGRFYLPIPRRVPCYFVWGPIVENKFANKPLSKPSQDQIDELHEKLLQGYQDIFELHKHVYGYSDKKLVCNDYFKKKSNKVAKSFIGNFLKIYLYLFATIPCKNKQYPYPKMCSFVFNNVVHKIIKRYIFGSRMQYVYDNIFLSVCRM</sequence>
<evidence type="ECO:0000256" key="3">
    <source>
        <dbReference type="ARBA" id="ARBA00022516"/>
    </source>
</evidence>
<feature type="transmembrane region" description="Helical" evidence="11">
    <location>
        <begin position="149"/>
        <end position="170"/>
    </location>
</feature>
<comment type="similarity">
    <text evidence="2">Belongs to the diacylglycerol acyltransferase family.</text>
</comment>
<accession>X6M0L8</accession>